<organism evidence="1 2">
    <name type="scientific">Halostagnicola larsenii XH-48</name>
    <dbReference type="NCBI Taxonomy" id="797299"/>
    <lineage>
        <taxon>Archaea</taxon>
        <taxon>Methanobacteriati</taxon>
        <taxon>Methanobacteriota</taxon>
        <taxon>Stenosarchaea group</taxon>
        <taxon>Halobacteria</taxon>
        <taxon>Halobacteriales</taxon>
        <taxon>Natrialbaceae</taxon>
        <taxon>Halostagnicola</taxon>
    </lineage>
</organism>
<proteinExistence type="predicted"/>
<accession>W0JX51</accession>
<dbReference type="KEGG" id="hlr:HALLA_00795"/>
<gene>
    <name evidence="1" type="ORF">HALLA_00795</name>
</gene>
<protein>
    <submittedName>
        <fullName evidence="1">Uncharacterized protein</fullName>
    </submittedName>
</protein>
<sequence>MISKTLCFSLMEHNISRQHSVDVDPDFDMKTIEIGILLNIYLGR</sequence>
<name>W0JX51_9EURY</name>
<dbReference type="EMBL" id="CP007057">
    <property type="protein sequence ID" value="AHG01862.1"/>
    <property type="molecule type" value="Genomic_DNA"/>
</dbReference>
<geneLocation type="plasmid" evidence="1">
    <name>unnamed</name>
</geneLocation>
<dbReference type="HOGENOM" id="CLU_3282969_0_0_2"/>
<keyword evidence="1" id="KW-0614">Plasmid</keyword>
<dbReference type="Proteomes" id="UP000019024">
    <property type="component" value="Plasmid unnamed2"/>
</dbReference>
<evidence type="ECO:0000313" key="1">
    <source>
        <dbReference type="EMBL" id="AHG01862.1"/>
    </source>
</evidence>
<evidence type="ECO:0000313" key="2">
    <source>
        <dbReference type="Proteomes" id="UP000019024"/>
    </source>
</evidence>
<dbReference type="AlphaFoldDB" id="W0JX51"/>
<reference evidence="1 2" key="1">
    <citation type="submission" date="2014-01" db="EMBL/GenBank/DDBJ databases">
        <authorList>
            <consortium name="DOE Joint Genome Institute"/>
            <person name="Anderson I."/>
            <person name="Huntemann M."/>
            <person name="Han J."/>
            <person name="Chen A."/>
            <person name="Kyrpides N."/>
            <person name="Mavromatis K."/>
            <person name="Markowitz V."/>
            <person name="Palaniappan K."/>
            <person name="Ivanova N."/>
            <person name="Schaumberg A."/>
            <person name="Pati A."/>
            <person name="Liolios K."/>
            <person name="Nordberg H.P."/>
            <person name="Cantor M.N."/>
            <person name="Hua S.X."/>
            <person name="Woyke T."/>
        </authorList>
    </citation>
    <scope>NUCLEOTIDE SEQUENCE [LARGE SCALE GENOMIC DNA]</scope>
    <source>
        <strain evidence="1 2">XH-48</strain>
        <plasmid evidence="2">2</plasmid>
    </source>
</reference>
<keyword evidence="2" id="KW-1185">Reference proteome</keyword>